<proteinExistence type="predicted"/>
<sequence>MLEDVPRSDETKVVLVTLAETTPVLEAAELQADLVRAGITPWAWVVNNSIAAAGTESPLLRQRAHRETVEIRRVASEFATRYAVVPAQAAARVGVAALAALSGGRRAGR</sequence>
<keyword evidence="1" id="KW-0378">Hydrolase</keyword>
<keyword evidence="3" id="KW-1185">Reference proteome</keyword>
<evidence type="ECO:0000313" key="3">
    <source>
        <dbReference type="Proteomes" id="UP000037179"/>
    </source>
</evidence>
<gene>
    <name evidence="1" type="ORF">NS506_04913</name>
    <name evidence="2" type="ORF">NSK11_contig00048-0012</name>
</gene>
<dbReference type="AlphaFoldDB" id="A0A0B8NG28"/>
<dbReference type="KEGG" id="nsr:NS506_04913"/>
<reference evidence="3" key="1">
    <citation type="submission" date="2015-07" db="EMBL/GenBank/DDBJ databases">
        <title>Nocardia seriolae U-1 whole genome shotgun sequence.</title>
        <authorList>
            <person name="Imajoh M."/>
            <person name="Fukumoto Y."/>
            <person name="Sukeda M."/>
            <person name="Yamane J."/>
            <person name="Yamasaki K."/>
            <person name="Shimizu M."/>
            <person name="Ohnishi K."/>
            <person name="Oshima S."/>
        </authorList>
    </citation>
    <scope>NUCLEOTIDE SEQUENCE [LARGE SCALE GENOMIC DNA]</scope>
    <source>
        <strain evidence="3">U-1</strain>
    </source>
</reference>
<dbReference type="EMBL" id="CP017839">
    <property type="protein sequence ID" value="APA98959.1"/>
    <property type="molecule type" value="Genomic_DNA"/>
</dbReference>
<dbReference type="EMBL" id="BBYQ01000048">
    <property type="protein sequence ID" value="GAP29040.1"/>
    <property type="molecule type" value="Genomic_DNA"/>
</dbReference>
<name>A0A0B8NG28_9NOCA</name>
<reference evidence="1 4" key="3">
    <citation type="submission" date="2016-10" db="EMBL/GenBank/DDBJ databases">
        <title>Genome sequence of Nocardia seriolae strain EM150506, isolated from Anguila japonica.</title>
        <authorList>
            <person name="Han H.-J."/>
        </authorList>
    </citation>
    <scope>NUCLEOTIDE SEQUENCE [LARGE SCALE GENOMIC DNA]</scope>
    <source>
        <strain evidence="1 4">EM150506</strain>
    </source>
</reference>
<dbReference type="Proteomes" id="UP000180166">
    <property type="component" value="Chromosome"/>
</dbReference>
<dbReference type="OrthoDB" id="9780677at2"/>
<organism evidence="1 4">
    <name type="scientific">Nocardia seriolae</name>
    <dbReference type="NCBI Taxonomy" id="37332"/>
    <lineage>
        <taxon>Bacteria</taxon>
        <taxon>Bacillati</taxon>
        <taxon>Actinomycetota</taxon>
        <taxon>Actinomycetes</taxon>
        <taxon>Mycobacteriales</taxon>
        <taxon>Nocardiaceae</taxon>
        <taxon>Nocardia</taxon>
    </lineage>
</organism>
<protein>
    <submittedName>
        <fullName evidence="2">Arsenical pump-driving ATPase</fullName>
    </submittedName>
    <submittedName>
        <fullName evidence="1">Arsenite-transporting ATPase</fullName>
        <ecNumber evidence="1">3.6.3.16</ecNumber>
    </submittedName>
</protein>
<dbReference type="GO" id="GO:0016787">
    <property type="term" value="F:hydrolase activity"/>
    <property type="evidence" value="ECO:0007669"/>
    <property type="project" value="UniProtKB-KW"/>
</dbReference>
<accession>A0A0B8NG28</accession>
<dbReference type="EC" id="3.6.3.16" evidence="1"/>
<evidence type="ECO:0000313" key="4">
    <source>
        <dbReference type="Proteomes" id="UP000180166"/>
    </source>
</evidence>
<evidence type="ECO:0000313" key="2">
    <source>
        <dbReference type="EMBL" id="GAP29040.1"/>
    </source>
</evidence>
<dbReference type="Proteomes" id="UP000037179">
    <property type="component" value="Unassembled WGS sequence"/>
</dbReference>
<evidence type="ECO:0000313" key="1">
    <source>
        <dbReference type="EMBL" id="APA98959.1"/>
    </source>
</evidence>
<reference evidence="2 3" key="2">
    <citation type="journal article" date="2016" name="Genome Announc.">
        <title>Draft Genome Sequence of Erythromycin- and Oxytetracycline-Sensitive Nocardia seriolae Strain U-1 (NBRC 110359).</title>
        <authorList>
            <person name="Imajoh M."/>
            <person name="Sukeda M."/>
            <person name="Shimizu M."/>
            <person name="Yamane J."/>
            <person name="Ohnishi K."/>
            <person name="Oshima S."/>
        </authorList>
    </citation>
    <scope>NUCLEOTIDE SEQUENCE [LARGE SCALE GENOMIC DNA]</scope>
    <source>
        <strain evidence="2 3">U-1</strain>
    </source>
</reference>
<dbReference type="InterPro" id="IPR027417">
    <property type="entry name" value="P-loop_NTPase"/>
</dbReference>
<dbReference type="Gene3D" id="3.40.50.300">
    <property type="entry name" value="P-loop containing nucleotide triphosphate hydrolases"/>
    <property type="match status" value="1"/>
</dbReference>